<keyword evidence="10 14" id="KW-0472">Membrane</keyword>
<dbReference type="InterPro" id="IPR013112">
    <property type="entry name" value="FAD-bd_8"/>
</dbReference>
<protein>
    <recommendedName>
        <fullName evidence="12">ferric-chelate reductase (NADH)</fullName>
        <ecNumber evidence="12">1.16.1.7</ecNumber>
    </recommendedName>
</protein>
<feature type="domain" description="FAD-binding FR-type" evidence="15">
    <location>
        <begin position="304"/>
        <end position="409"/>
    </location>
</feature>
<evidence type="ECO:0000256" key="12">
    <source>
        <dbReference type="ARBA" id="ARBA00066905"/>
    </source>
</evidence>
<reference evidence="16 17" key="1">
    <citation type="journal article" date="2020" name="IScience">
        <title>Genome Sequencing of the Endangered Kingdonia uniflora (Circaeasteraceae, Ranunculales) Reveals Potential Mechanisms of Evolutionary Specialization.</title>
        <authorList>
            <person name="Sun Y."/>
            <person name="Deng T."/>
            <person name="Zhang A."/>
            <person name="Moore M.J."/>
            <person name="Landis J.B."/>
            <person name="Lin N."/>
            <person name="Zhang H."/>
            <person name="Zhang X."/>
            <person name="Huang J."/>
            <person name="Zhang X."/>
            <person name="Sun H."/>
            <person name="Wang H."/>
        </authorList>
    </citation>
    <scope>NUCLEOTIDE SEQUENCE [LARGE SCALE GENOMIC DNA]</scope>
    <source>
        <strain evidence="16">TB1705</strain>
        <tissue evidence="16">Leaf</tissue>
    </source>
</reference>
<accession>A0A7J7MS60</accession>
<dbReference type="GO" id="GO:0046872">
    <property type="term" value="F:metal ion binding"/>
    <property type="evidence" value="ECO:0007669"/>
    <property type="project" value="UniProtKB-KW"/>
</dbReference>
<proteinExistence type="inferred from homology"/>
<comment type="subcellular location">
    <subcellularLocation>
        <location evidence="1">Membrane</location>
        <topology evidence="1">Multi-pass membrane protein</topology>
    </subcellularLocation>
</comment>
<evidence type="ECO:0000256" key="7">
    <source>
        <dbReference type="ARBA" id="ARBA00023002"/>
    </source>
</evidence>
<dbReference type="OrthoDB" id="167398at2759"/>
<comment type="caution">
    <text evidence="16">The sequence shown here is derived from an EMBL/GenBank/DDBJ whole genome shotgun (WGS) entry which is preliminary data.</text>
</comment>
<dbReference type="FunFam" id="3.40.50.80:FF:000039">
    <property type="entry name" value="Ferric reduction oxidase 3"/>
    <property type="match status" value="2"/>
</dbReference>
<keyword evidence="8" id="KW-0408">Iron</keyword>
<evidence type="ECO:0000313" key="17">
    <source>
        <dbReference type="Proteomes" id="UP000541444"/>
    </source>
</evidence>
<feature type="transmembrane region" description="Helical" evidence="14">
    <location>
        <begin position="525"/>
        <end position="547"/>
    </location>
</feature>
<evidence type="ECO:0000256" key="1">
    <source>
        <dbReference type="ARBA" id="ARBA00004141"/>
    </source>
</evidence>
<dbReference type="PANTHER" id="PTHR11972:SF41">
    <property type="entry name" value="FERRIC REDUCTION OXIDASE 2"/>
    <property type="match status" value="1"/>
</dbReference>
<sequence>MIRGVIKMLILVIFLGTIMLWMVTPTKVLKQTWIPNIRAKTSSTYFGNQGSTLLMYTFPVLFMAALGCLYLHLGKKKISGEENRLSAWKRPILVRRPLGIVSRTELVFIIMFVALFIWCLTTYLYVNLREITAKSAAKNGENVWESKLENVGLRFGLVGNIVLAYLFFPVTRASSLLPLVGLTSEGSIKYHIWLGHIVMTLFTAHGVCYIIYWAAMGEISEMVSWEKTGVANVAGEIALLSGLAMWATSFPTIRRKMFELFFYTHNLYTLFLIFYVFHVGISYSCIILPGFYLFLVDRYLRFLQSRQRVRLISSRLLPCETVELNFSKNTRLSYAPTSIVFVNIPSISKLQWHPFTITSNSSLEPDKLSIVIKKEGSWSQKLYQALSSPSGVDRLAVSIEGPYGPPSIDFLRHDTLVMVSGGSGITPFISILRELISTTTTKNTKSPRVFLISAFKNSADLTMLDLLLPISGIPSEISHLELQIEAYITREKQPNLDNKNLLRTIWFKPNASDVPLSAVLGPNSWLWLGAIISASFAIFLILMGIITRYYIYPIDLPTSKYNSGARSLIQMLLICVSIAIVASVAVLWNKKQNTMGAKQIQNSDTPTPTTSPGSWHYNADRELESVPNQSLVQASNVRFGARPDLKKMLFECEGESVGVLVSGPANMRHEELLEPPGNDSSFYCSTFGYLLISKHPSNILLVFEPRSILLVYTFPVLFIAVLGCLYLNLGKKKGSGENNRLSAWKRPILVRRPLGIVSRTELVFLVMFVALFIWCLATYLYVSLKGITKQSAAMHGEKVWETKLENVGLRFGLVGNMVLAYLFFPVTRASSLLPLVGLTSEGSIKYHIWLGHIVMTLFTAHGVCYITYWAAMGEISQMVRWEKSGVANVAGEIALLSGLAMWTTSFPTIRRKMFELFFYTHNLYTLFLIFYVFHVGISNASIILPGLYLFLVDRYLRFLQSRQRVRLISSRLLPCETVELNFSKNPRLSYAPTSIVFINIPSISKLQWHPFTITSNSNLEPEKLSIVIKKEGSWSQKLYQALSSPSGVDHLAVSIEGPYGPPSIDFLRHDTLVMVSGGSGITPFISILRELISTTTTKNTKNPRVLLISAFKNSADLTLLDLLLPISGTPSEISHLELQIEAYITREKQPNLDNKNLLRTIWFKPNASDVPLSAVLGPNSWLWLGAIISASFAIFLILMGIITRYYIYPIDLPTSKYNSGARSLIQMLLICVSIAIVASVAVLWNKKQNAIGAKQIQNTDTPTPTTSPGSWNYNVDWELESVPNQSLVQATNVHFGARPDLKKTLFECEGESVGVLVSGPANMRHEVATICGSGLADNLHFESISFS</sequence>
<evidence type="ECO:0000256" key="9">
    <source>
        <dbReference type="ARBA" id="ARBA00023065"/>
    </source>
</evidence>
<keyword evidence="7" id="KW-0560">Oxidoreductase</keyword>
<evidence type="ECO:0000259" key="15">
    <source>
        <dbReference type="PROSITE" id="PS51384"/>
    </source>
</evidence>
<feature type="transmembrane region" description="Helical" evidence="14">
    <location>
        <begin position="1223"/>
        <end position="1244"/>
    </location>
</feature>
<dbReference type="GO" id="GO:0005886">
    <property type="term" value="C:plasma membrane"/>
    <property type="evidence" value="ECO:0007669"/>
    <property type="project" value="TreeGrafter"/>
</dbReference>
<dbReference type="PANTHER" id="PTHR11972">
    <property type="entry name" value="NADPH OXIDASE"/>
    <property type="match status" value="1"/>
</dbReference>
<evidence type="ECO:0000256" key="6">
    <source>
        <dbReference type="ARBA" id="ARBA00022989"/>
    </source>
</evidence>
<feature type="transmembrane region" description="Helical" evidence="14">
    <location>
        <begin position="1181"/>
        <end position="1203"/>
    </location>
</feature>
<feature type="region of interest" description="Disordered" evidence="13">
    <location>
        <begin position="597"/>
        <end position="616"/>
    </location>
</feature>
<evidence type="ECO:0000256" key="2">
    <source>
        <dbReference type="ARBA" id="ARBA00006278"/>
    </source>
</evidence>
<feature type="transmembrane region" description="Helical" evidence="14">
    <location>
        <begin position="106"/>
        <end position="126"/>
    </location>
</feature>
<feature type="transmembrane region" description="Helical" evidence="14">
    <location>
        <begin position="567"/>
        <end position="588"/>
    </location>
</feature>
<dbReference type="InterPro" id="IPR050369">
    <property type="entry name" value="RBOH/FRE"/>
</dbReference>
<evidence type="ECO:0000256" key="13">
    <source>
        <dbReference type="SAM" id="MobiDB-lite"/>
    </source>
</evidence>
<dbReference type="CDD" id="cd06186">
    <property type="entry name" value="NOX_Duox_like_FAD_NADP"/>
    <property type="match status" value="2"/>
</dbReference>
<feature type="transmembrane region" description="Helical" evidence="14">
    <location>
        <begin position="151"/>
        <end position="171"/>
    </location>
</feature>
<dbReference type="InterPro" id="IPR017927">
    <property type="entry name" value="FAD-bd_FR_type"/>
</dbReference>
<keyword evidence="17" id="KW-1185">Reference proteome</keyword>
<keyword evidence="9" id="KW-0406">Ion transport</keyword>
<evidence type="ECO:0000256" key="11">
    <source>
        <dbReference type="ARBA" id="ARBA00050970"/>
    </source>
</evidence>
<feature type="transmembrane region" description="Helical" evidence="14">
    <location>
        <begin position="54"/>
        <end position="73"/>
    </location>
</feature>
<keyword evidence="5" id="KW-0479">Metal-binding</keyword>
<comment type="catalytic activity">
    <reaction evidence="11">
        <text>2 a Fe(II)-siderophore + NAD(+) + H(+) = 2 a Fe(III)-siderophore + NADH</text>
        <dbReference type="Rhea" id="RHEA:15061"/>
        <dbReference type="Rhea" id="RHEA-COMP:11342"/>
        <dbReference type="Rhea" id="RHEA-COMP:11344"/>
        <dbReference type="ChEBI" id="CHEBI:15378"/>
        <dbReference type="ChEBI" id="CHEBI:29033"/>
        <dbReference type="ChEBI" id="CHEBI:29034"/>
        <dbReference type="ChEBI" id="CHEBI:57540"/>
        <dbReference type="ChEBI" id="CHEBI:57945"/>
        <dbReference type="EC" id="1.16.1.7"/>
    </reaction>
</comment>
<dbReference type="EMBL" id="JACGCM010001272">
    <property type="protein sequence ID" value="KAF6157667.1"/>
    <property type="molecule type" value="Genomic_DNA"/>
</dbReference>
<keyword evidence="3" id="KW-0813">Transport</keyword>
<dbReference type="Pfam" id="PF08022">
    <property type="entry name" value="FAD_binding_8"/>
    <property type="match status" value="2"/>
</dbReference>
<dbReference type="PROSITE" id="PS51384">
    <property type="entry name" value="FAD_FR"/>
    <property type="match status" value="2"/>
</dbReference>
<feature type="domain" description="FAD-binding FR-type" evidence="15">
    <location>
        <begin position="960"/>
        <end position="1065"/>
    </location>
</feature>
<dbReference type="InterPro" id="IPR013121">
    <property type="entry name" value="Fe_red_NAD-bd_6"/>
</dbReference>
<feature type="transmembrane region" description="Helical" evidence="14">
    <location>
        <begin position="762"/>
        <end position="782"/>
    </location>
</feature>
<evidence type="ECO:0000313" key="16">
    <source>
        <dbReference type="EMBL" id="KAF6157667.1"/>
    </source>
</evidence>
<dbReference type="InterPro" id="IPR013130">
    <property type="entry name" value="Fe3_Rdtase_TM_dom"/>
</dbReference>
<feature type="transmembrane region" description="Helical" evidence="14">
    <location>
        <begin position="846"/>
        <end position="872"/>
    </location>
</feature>
<evidence type="ECO:0000256" key="4">
    <source>
        <dbReference type="ARBA" id="ARBA00022692"/>
    </source>
</evidence>
<name>A0A7J7MS60_9MAGN</name>
<evidence type="ECO:0000256" key="10">
    <source>
        <dbReference type="ARBA" id="ARBA00023136"/>
    </source>
</evidence>
<keyword evidence="4 14" id="KW-0812">Transmembrane</keyword>
<feature type="compositionally biased region" description="Low complexity" evidence="13">
    <location>
        <begin position="603"/>
        <end position="614"/>
    </location>
</feature>
<dbReference type="Proteomes" id="UP000541444">
    <property type="component" value="Unassembled WGS sequence"/>
</dbReference>
<feature type="transmembrane region" description="Helical" evidence="14">
    <location>
        <begin position="192"/>
        <end position="215"/>
    </location>
</feature>
<evidence type="ECO:0000256" key="5">
    <source>
        <dbReference type="ARBA" id="ARBA00022723"/>
    </source>
</evidence>
<feature type="transmembrane region" description="Helical" evidence="14">
    <location>
        <begin position="923"/>
        <end position="952"/>
    </location>
</feature>
<feature type="transmembrane region" description="Helical" evidence="14">
    <location>
        <begin position="230"/>
        <end position="250"/>
    </location>
</feature>
<dbReference type="GO" id="GO:0006811">
    <property type="term" value="P:monoatomic ion transport"/>
    <property type="evidence" value="ECO:0007669"/>
    <property type="project" value="UniProtKB-KW"/>
</dbReference>
<dbReference type="InterPro" id="IPR039261">
    <property type="entry name" value="FNR_nucleotide-bd"/>
</dbReference>
<feature type="transmembrane region" description="Helical" evidence="14">
    <location>
        <begin position="807"/>
        <end position="826"/>
    </location>
</feature>
<dbReference type="Gene3D" id="3.40.50.80">
    <property type="entry name" value="Nucleotide-binding domain of ferredoxin-NADP reductase (FNR) module"/>
    <property type="match status" value="2"/>
</dbReference>
<feature type="transmembrane region" description="Helical" evidence="14">
    <location>
        <begin position="281"/>
        <end position="300"/>
    </location>
</feature>
<dbReference type="EC" id="1.16.1.7" evidence="12"/>
<feature type="transmembrane region" description="Helical" evidence="14">
    <location>
        <begin position="884"/>
        <end position="903"/>
    </location>
</feature>
<feature type="transmembrane region" description="Helical" evidence="14">
    <location>
        <begin position="709"/>
        <end position="729"/>
    </location>
</feature>
<gene>
    <name evidence="16" type="ORF">GIB67_037240</name>
</gene>
<evidence type="ECO:0000256" key="14">
    <source>
        <dbReference type="SAM" id="Phobius"/>
    </source>
</evidence>
<dbReference type="SFLD" id="SFLDG01168">
    <property type="entry name" value="Ferric_reductase_subgroup_(FRE"/>
    <property type="match status" value="2"/>
</dbReference>
<dbReference type="GO" id="GO:0140618">
    <property type="term" value="F:ferric-chelate reductase (NADH) activity"/>
    <property type="evidence" value="ECO:0007669"/>
    <property type="project" value="UniProtKB-EC"/>
</dbReference>
<dbReference type="Pfam" id="PF08030">
    <property type="entry name" value="NAD_binding_6"/>
    <property type="match status" value="2"/>
</dbReference>
<dbReference type="Pfam" id="PF01794">
    <property type="entry name" value="Ferric_reduct"/>
    <property type="match status" value="2"/>
</dbReference>
<comment type="similarity">
    <text evidence="2">Belongs to the ferric reductase (FRE) family.</text>
</comment>
<evidence type="ECO:0000256" key="8">
    <source>
        <dbReference type="ARBA" id="ARBA00023004"/>
    </source>
</evidence>
<dbReference type="SFLD" id="SFLDS00052">
    <property type="entry name" value="Ferric_Reductase_Domain"/>
    <property type="match status" value="2"/>
</dbReference>
<organism evidence="16 17">
    <name type="scientific">Kingdonia uniflora</name>
    <dbReference type="NCBI Taxonomy" id="39325"/>
    <lineage>
        <taxon>Eukaryota</taxon>
        <taxon>Viridiplantae</taxon>
        <taxon>Streptophyta</taxon>
        <taxon>Embryophyta</taxon>
        <taxon>Tracheophyta</taxon>
        <taxon>Spermatophyta</taxon>
        <taxon>Magnoliopsida</taxon>
        <taxon>Ranunculales</taxon>
        <taxon>Circaeasteraceae</taxon>
        <taxon>Kingdonia</taxon>
    </lineage>
</organism>
<keyword evidence="6 14" id="KW-1133">Transmembrane helix</keyword>
<dbReference type="SUPFAM" id="SSF52343">
    <property type="entry name" value="Ferredoxin reductase-like, C-terminal NADP-linked domain"/>
    <property type="match status" value="2"/>
</dbReference>
<evidence type="ECO:0000256" key="3">
    <source>
        <dbReference type="ARBA" id="ARBA00022448"/>
    </source>
</evidence>